<name>A0A6P2D008_9BACT</name>
<protein>
    <submittedName>
        <fullName evidence="1">Uncharacterized protein</fullName>
    </submittedName>
</protein>
<dbReference type="AlphaFoldDB" id="A0A6P2D008"/>
<evidence type="ECO:0000313" key="1">
    <source>
        <dbReference type="EMBL" id="VTR92762.1"/>
    </source>
</evidence>
<sequence length="188" mass="20493">MASTKAALPPAEAEAPKTMEELRALLKRTQAGDESTVPVVRKMLNNPASLRMFGGELADQVMSSFIKAMGGDNVGFREAVLKKLDLMRAELLGENSTPVERVLVERVVACWLQVQDAELRAAQGQKDASFKQAEFHQRRMDATNKRFLAAVKGLALVRKLAVPVLQVNIAKKQVNVVAPVAVTNASEK</sequence>
<accession>A0A6P2D008</accession>
<proteinExistence type="predicted"/>
<dbReference type="RefSeq" id="WP_162667581.1">
    <property type="nucleotide sequence ID" value="NZ_LR593886.1"/>
</dbReference>
<reference evidence="1 2" key="1">
    <citation type="submission" date="2019-05" db="EMBL/GenBank/DDBJ databases">
        <authorList>
            <consortium name="Science for Life Laboratories"/>
        </authorList>
    </citation>
    <scope>NUCLEOTIDE SEQUENCE [LARGE SCALE GENOMIC DNA]</scope>
    <source>
        <strain evidence="1">Soil9</strain>
    </source>
</reference>
<dbReference type="Proteomes" id="UP000464178">
    <property type="component" value="Chromosome"/>
</dbReference>
<keyword evidence="2" id="KW-1185">Reference proteome</keyword>
<gene>
    <name evidence="1" type="ORF">SOIL9_49520</name>
</gene>
<dbReference type="EMBL" id="LR593886">
    <property type="protein sequence ID" value="VTR92762.1"/>
    <property type="molecule type" value="Genomic_DNA"/>
</dbReference>
<dbReference type="KEGG" id="gms:SOIL9_49520"/>
<evidence type="ECO:0000313" key="2">
    <source>
        <dbReference type="Proteomes" id="UP000464178"/>
    </source>
</evidence>
<organism evidence="1 2">
    <name type="scientific">Gemmata massiliana</name>
    <dbReference type="NCBI Taxonomy" id="1210884"/>
    <lineage>
        <taxon>Bacteria</taxon>
        <taxon>Pseudomonadati</taxon>
        <taxon>Planctomycetota</taxon>
        <taxon>Planctomycetia</taxon>
        <taxon>Gemmatales</taxon>
        <taxon>Gemmataceae</taxon>
        <taxon>Gemmata</taxon>
    </lineage>
</organism>